<evidence type="ECO:0000256" key="4">
    <source>
        <dbReference type="ARBA" id="ARBA00023163"/>
    </source>
</evidence>
<keyword evidence="4" id="KW-0804">Transcription</keyword>
<sequence>MPRRVDHDRRRAEFAEAVWRIAAEAGPAAVTMSAVAAEAGTSVGRIQHYFPGKDDLLAAAAAALRDRIDRHVRDAIGRVPDTANATATLHALLMALLPVDEERRATALVGAAFFHHTLRHPESSARHRQGHELIVSAVAETLQGASPSGDDAEREALLLVALVQGLATQLLLGQITAEEADALVRHQLGRLQTTGGP</sequence>
<name>A0A7Y9EH94_9ACTN</name>
<evidence type="ECO:0000313" key="8">
    <source>
        <dbReference type="Proteomes" id="UP000529783"/>
    </source>
</evidence>
<organism evidence="7 8">
    <name type="scientific">Actinomadura luteofluorescens</name>
    <dbReference type="NCBI Taxonomy" id="46163"/>
    <lineage>
        <taxon>Bacteria</taxon>
        <taxon>Bacillati</taxon>
        <taxon>Actinomycetota</taxon>
        <taxon>Actinomycetes</taxon>
        <taxon>Streptosporangiales</taxon>
        <taxon>Thermomonosporaceae</taxon>
        <taxon>Actinomadura</taxon>
    </lineage>
</organism>
<dbReference type="InterPro" id="IPR009057">
    <property type="entry name" value="Homeodomain-like_sf"/>
</dbReference>
<dbReference type="PANTHER" id="PTHR30055">
    <property type="entry name" value="HTH-TYPE TRANSCRIPTIONAL REGULATOR RUTR"/>
    <property type="match status" value="1"/>
</dbReference>
<protein>
    <submittedName>
        <fullName evidence="7">AcrR family transcriptional regulator</fullName>
    </submittedName>
</protein>
<keyword evidence="8" id="KW-1185">Reference proteome</keyword>
<evidence type="ECO:0000256" key="5">
    <source>
        <dbReference type="PROSITE-ProRule" id="PRU00335"/>
    </source>
</evidence>
<gene>
    <name evidence="7" type="ORF">BJY14_003728</name>
</gene>
<dbReference type="InterPro" id="IPR001647">
    <property type="entry name" value="HTH_TetR"/>
</dbReference>
<evidence type="ECO:0000313" key="7">
    <source>
        <dbReference type="EMBL" id="NYD47745.1"/>
    </source>
</evidence>
<dbReference type="RefSeq" id="WP_179844780.1">
    <property type="nucleotide sequence ID" value="NZ_JACCBA010000001.1"/>
</dbReference>
<dbReference type="SUPFAM" id="SSF46689">
    <property type="entry name" value="Homeodomain-like"/>
    <property type="match status" value="1"/>
</dbReference>
<evidence type="ECO:0000256" key="2">
    <source>
        <dbReference type="ARBA" id="ARBA00023015"/>
    </source>
</evidence>
<dbReference type="PROSITE" id="PS50977">
    <property type="entry name" value="HTH_TETR_2"/>
    <property type="match status" value="1"/>
</dbReference>
<dbReference type="Proteomes" id="UP000529783">
    <property type="component" value="Unassembled WGS sequence"/>
</dbReference>
<evidence type="ECO:0000256" key="1">
    <source>
        <dbReference type="ARBA" id="ARBA00022491"/>
    </source>
</evidence>
<dbReference type="SUPFAM" id="SSF48498">
    <property type="entry name" value="Tetracyclin repressor-like, C-terminal domain"/>
    <property type="match status" value="1"/>
</dbReference>
<evidence type="ECO:0000259" key="6">
    <source>
        <dbReference type="PROSITE" id="PS50977"/>
    </source>
</evidence>
<evidence type="ECO:0000256" key="3">
    <source>
        <dbReference type="ARBA" id="ARBA00023125"/>
    </source>
</evidence>
<dbReference type="InterPro" id="IPR050109">
    <property type="entry name" value="HTH-type_TetR-like_transc_reg"/>
</dbReference>
<comment type="caution">
    <text evidence="7">The sequence shown here is derived from an EMBL/GenBank/DDBJ whole genome shotgun (WGS) entry which is preliminary data.</text>
</comment>
<keyword evidence="2" id="KW-0805">Transcription regulation</keyword>
<dbReference type="PANTHER" id="PTHR30055:SF228">
    <property type="entry name" value="TRANSCRIPTIONAL REGULATOR-RELATED"/>
    <property type="match status" value="1"/>
</dbReference>
<dbReference type="GO" id="GO:0003700">
    <property type="term" value="F:DNA-binding transcription factor activity"/>
    <property type="evidence" value="ECO:0007669"/>
    <property type="project" value="TreeGrafter"/>
</dbReference>
<proteinExistence type="predicted"/>
<dbReference type="GO" id="GO:0000976">
    <property type="term" value="F:transcription cis-regulatory region binding"/>
    <property type="evidence" value="ECO:0007669"/>
    <property type="project" value="TreeGrafter"/>
</dbReference>
<dbReference type="InterPro" id="IPR036271">
    <property type="entry name" value="Tet_transcr_reg_TetR-rel_C_sf"/>
</dbReference>
<keyword evidence="1" id="KW-0678">Repressor</keyword>
<dbReference type="AlphaFoldDB" id="A0A7Y9EH94"/>
<dbReference type="InterPro" id="IPR039538">
    <property type="entry name" value="BetI_C"/>
</dbReference>
<dbReference type="Gene3D" id="1.10.357.10">
    <property type="entry name" value="Tetracycline Repressor, domain 2"/>
    <property type="match status" value="1"/>
</dbReference>
<reference evidence="7 8" key="1">
    <citation type="submission" date="2020-07" db="EMBL/GenBank/DDBJ databases">
        <title>Sequencing the genomes of 1000 actinobacteria strains.</title>
        <authorList>
            <person name="Klenk H.-P."/>
        </authorList>
    </citation>
    <scope>NUCLEOTIDE SEQUENCE [LARGE SCALE GENOMIC DNA]</scope>
    <source>
        <strain evidence="7 8">DSM 40398</strain>
    </source>
</reference>
<feature type="DNA-binding region" description="H-T-H motif" evidence="5">
    <location>
        <begin position="31"/>
        <end position="50"/>
    </location>
</feature>
<feature type="domain" description="HTH tetR-type" evidence="6">
    <location>
        <begin position="8"/>
        <end position="68"/>
    </location>
</feature>
<dbReference type="Pfam" id="PF13977">
    <property type="entry name" value="TetR_C_6"/>
    <property type="match status" value="1"/>
</dbReference>
<dbReference type="Pfam" id="PF00440">
    <property type="entry name" value="TetR_N"/>
    <property type="match status" value="1"/>
</dbReference>
<keyword evidence="3 5" id="KW-0238">DNA-binding</keyword>
<dbReference type="EMBL" id="JACCBA010000001">
    <property type="protein sequence ID" value="NYD47745.1"/>
    <property type="molecule type" value="Genomic_DNA"/>
</dbReference>
<accession>A0A7Y9EH94</accession>